<comment type="caution">
    <text evidence="3">The sequence shown here is derived from an EMBL/GenBank/DDBJ whole genome shotgun (WGS) entry which is preliminary data.</text>
</comment>
<keyword evidence="2" id="KW-0732">Signal</keyword>
<protein>
    <recommendedName>
        <fullName evidence="5">BclA C-terminal domain-containing protein</fullName>
    </recommendedName>
</protein>
<evidence type="ECO:0000313" key="4">
    <source>
        <dbReference type="Proteomes" id="UP000031307"/>
    </source>
</evidence>
<feature type="chain" id="PRO_5002131055" description="BclA C-terminal domain-containing protein" evidence="2">
    <location>
        <begin position="23"/>
        <end position="186"/>
    </location>
</feature>
<sequence>MLKKSVLPFIWTLMLFTSEMHAKCEKPAQGPRGPTGEPGAQGQSLSLSSGYASSYGDLQVLNSGNYFPLHFNHARVTPAHIAHPFNHNDTLFQVQKDGIYLIGWTFILSNDVDDIVSLGLQNVTHMINIHPFPQMETHLAANQTKVLSGQTIALLQAKTVVQFEILSQEGNLKVSPSLIVMQIDAD</sequence>
<dbReference type="EMBL" id="JSAM01000086">
    <property type="protein sequence ID" value="KIA77264.1"/>
    <property type="molecule type" value="Genomic_DNA"/>
</dbReference>
<dbReference type="PATRIC" id="fig|83552.4.peg.1589"/>
<dbReference type="RefSeq" id="WP_006342007.1">
    <property type="nucleotide sequence ID" value="NZ_BAWW01000039.1"/>
</dbReference>
<proteinExistence type="predicted"/>
<evidence type="ECO:0000256" key="2">
    <source>
        <dbReference type="SAM" id="SignalP"/>
    </source>
</evidence>
<feature type="region of interest" description="Disordered" evidence="1">
    <location>
        <begin position="24"/>
        <end position="45"/>
    </location>
</feature>
<organism evidence="3 4">
    <name type="scientific">Parachlamydia acanthamoebae</name>
    <dbReference type="NCBI Taxonomy" id="83552"/>
    <lineage>
        <taxon>Bacteria</taxon>
        <taxon>Pseudomonadati</taxon>
        <taxon>Chlamydiota</taxon>
        <taxon>Chlamydiia</taxon>
        <taxon>Parachlamydiales</taxon>
        <taxon>Parachlamydiaceae</taxon>
        <taxon>Parachlamydia</taxon>
    </lineage>
</organism>
<evidence type="ECO:0008006" key="5">
    <source>
        <dbReference type="Google" id="ProtNLM"/>
    </source>
</evidence>
<name>A0A0C1ELF3_9BACT</name>
<feature type="signal peptide" evidence="2">
    <location>
        <begin position="1"/>
        <end position="22"/>
    </location>
</feature>
<dbReference type="AlphaFoldDB" id="A0A0C1ELF3"/>
<reference evidence="3 4" key="1">
    <citation type="journal article" date="2014" name="Mol. Biol. Evol.">
        <title>Massive expansion of Ubiquitination-related gene families within the Chlamydiae.</title>
        <authorList>
            <person name="Domman D."/>
            <person name="Collingro A."/>
            <person name="Lagkouvardos I."/>
            <person name="Gehre L."/>
            <person name="Weinmaier T."/>
            <person name="Rattei T."/>
            <person name="Subtil A."/>
            <person name="Horn M."/>
        </authorList>
    </citation>
    <scope>NUCLEOTIDE SEQUENCE [LARGE SCALE GENOMIC DNA]</scope>
    <source>
        <strain evidence="3 4">OEW1</strain>
    </source>
</reference>
<gene>
    <name evidence="3" type="ORF">DB43_GQ00060</name>
</gene>
<evidence type="ECO:0000256" key="1">
    <source>
        <dbReference type="SAM" id="MobiDB-lite"/>
    </source>
</evidence>
<accession>A0A0C1ELF3</accession>
<evidence type="ECO:0000313" key="3">
    <source>
        <dbReference type="EMBL" id="KIA77264.1"/>
    </source>
</evidence>
<dbReference type="Proteomes" id="UP000031307">
    <property type="component" value="Unassembled WGS sequence"/>
</dbReference>